<dbReference type="InterPro" id="IPR039430">
    <property type="entry name" value="Thymidylate_kin-like_dom"/>
</dbReference>
<evidence type="ECO:0000256" key="7">
    <source>
        <dbReference type="ARBA" id="ARBA00022777"/>
    </source>
</evidence>
<keyword evidence="4 10" id="KW-0808">Transferase</keyword>
<dbReference type="InterPro" id="IPR018094">
    <property type="entry name" value="Thymidylate_kinase"/>
</dbReference>
<comment type="similarity">
    <text evidence="1 10">Belongs to the thymidylate kinase family.</text>
</comment>
<dbReference type="Gene3D" id="3.40.50.300">
    <property type="entry name" value="P-loop containing nucleotide triphosphate hydrolases"/>
    <property type="match status" value="1"/>
</dbReference>
<comment type="function">
    <text evidence="10">Phosphorylation of dTMP to form dTDP in both de novo and salvage pathways of dTTP synthesis.</text>
</comment>
<evidence type="ECO:0000313" key="13">
    <source>
        <dbReference type="Proteomes" id="UP000730482"/>
    </source>
</evidence>
<dbReference type="InterPro" id="IPR027417">
    <property type="entry name" value="P-loop_NTPase"/>
</dbReference>
<dbReference type="EMBL" id="JAAFYZ010000047">
    <property type="protein sequence ID" value="MBS2548361.1"/>
    <property type="molecule type" value="Genomic_DNA"/>
</dbReference>
<dbReference type="PANTHER" id="PTHR10344:SF4">
    <property type="entry name" value="UMP-CMP KINASE 2, MITOCHONDRIAL"/>
    <property type="match status" value="1"/>
</dbReference>
<dbReference type="SUPFAM" id="SSF52540">
    <property type="entry name" value="P-loop containing nucleoside triphosphate hydrolases"/>
    <property type="match status" value="1"/>
</dbReference>
<evidence type="ECO:0000256" key="3">
    <source>
        <dbReference type="ARBA" id="ARBA00017144"/>
    </source>
</evidence>
<name>A0ABS5KQR0_9ACTN</name>
<evidence type="ECO:0000256" key="6">
    <source>
        <dbReference type="ARBA" id="ARBA00022741"/>
    </source>
</evidence>
<keyword evidence="5 10" id="KW-0545">Nucleotide biosynthesis</keyword>
<evidence type="ECO:0000256" key="8">
    <source>
        <dbReference type="ARBA" id="ARBA00022840"/>
    </source>
</evidence>
<comment type="catalytic activity">
    <reaction evidence="9 10">
        <text>dTMP + ATP = dTDP + ADP</text>
        <dbReference type="Rhea" id="RHEA:13517"/>
        <dbReference type="ChEBI" id="CHEBI:30616"/>
        <dbReference type="ChEBI" id="CHEBI:58369"/>
        <dbReference type="ChEBI" id="CHEBI:63528"/>
        <dbReference type="ChEBI" id="CHEBI:456216"/>
        <dbReference type="EC" id="2.7.4.9"/>
    </reaction>
</comment>
<keyword evidence="6 10" id="KW-0547">Nucleotide-binding</keyword>
<evidence type="ECO:0000256" key="10">
    <source>
        <dbReference type="HAMAP-Rule" id="MF_00165"/>
    </source>
</evidence>
<dbReference type="CDD" id="cd01672">
    <property type="entry name" value="TMPK"/>
    <property type="match status" value="1"/>
</dbReference>
<keyword evidence="13" id="KW-1185">Reference proteome</keyword>
<dbReference type="Proteomes" id="UP000730482">
    <property type="component" value="Unassembled WGS sequence"/>
</dbReference>
<dbReference type="EC" id="2.7.4.9" evidence="2 10"/>
<protein>
    <recommendedName>
        <fullName evidence="3 10">Thymidylate kinase</fullName>
        <ecNumber evidence="2 10">2.7.4.9</ecNumber>
    </recommendedName>
    <alternativeName>
        <fullName evidence="10">dTMP kinase</fullName>
    </alternativeName>
</protein>
<dbReference type="RefSeq" id="WP_212009948.1">
    <property type="nucleotide sequence ID" value="NZ_JAAFYZ010000047.1"/>
</dbReference>
<gene>
    <name evidence="10 12" type="primary">tmk</name>
    <name evidence="12" type="ORF">KGQ19_15960</name>
</gene>
<evidence type="ECO:0000259" key="11">
    <source>
        <dbReference type="Pfam" id="PF02223"/>
    </source>
</evidence>
<comment type="caution">
    <text evidence="10">Lacks conserved residue(s) required for the propagation of feature annotation.</text>
</comment>
<dbReference type="PANTHER" id="PTHR10344">
    <property type="entry name" value="THYMIDYLATE KINASE"/>
    <property type="match status" value="1"/>
</dbReference>
<evidence type="ECO:0000256" key="4">
    <source>
        <dbReference type="ARBA" id="ARBA00022679"/>
    </source>
</evidence>
<keyword evidence="8 10" id="KW-0067">ATP-binding</keyword>
<accession>A0ABS5KQR0</accession>
<reference evidence="12 13" key="1">
    <citation type="submission" date="2020-02" db="EMBL/GenBank/DDBJ databases">
        <title>Acidophilic actinobacteria isolated from forest soil.</title>
        <authorList>
            <person name="Golinska P."/>
        </authorList>
    </citation>
    <scope>NUCLEOTIDE SEQUENCE [LARGE SCALE GENOMIC DNA]</scope>
    <source>
        <strain evidence="12 13">NL8</strain>
    </source>
</reference>
<dbReference type="HAMAP" id="MF_00165">
    <property type="entry name" value="Thymidylate_kinase"/>
    <property type="match status" value="1"/>
</dbReference>
<dbReference type="NCBIfam" id="TIGR00041">
    <property type="entry name" value="DTMP_kinase"/>
    <property type="match status" value="1"/>
</dbReference>
<keyword evidence="7 10" id="KW-0418">Kinase</keyword>
<organism evidence="12 13">
    <name type="scientific">Catenulispora pinistramenti</name>
    <dbReference type="NCBI Taxonomy" id="2705254"/>
    <lineage>
        <taxon>Bacteria</taxon>
        <taxon>Bacillati</taxon>
        <taxon>Actinomycetota</taxon>
        <taxon>Actinomycetes</taxon>
        <taxon>Catenulisporales</taxon>
        <taxon>Catenulisporaceae</taxon>
        <taxon>Catenulispora</taxon>
    </lineage>
</organism>
<dbReference type="Pfam" id="PF02223">
    <property type="entry name" value="Thymidylate_kin"/>
    <property type="match status" value="1"/>
</dbReference>
<evidence type="ECO:0000256" key="2">
    <source>
        <dbReference type="ARBA" id="ARBA00012980"/>
    </source>
</evidence>
<evidence type="ECO:0000256" key="5">
    <source>
        <dbReference type="ARBA" id="ARBA00022727"/>
    </source>
</evidence>
<proteinExistence type="inferred from homology"/>
<comment type="caution">
    <text evidence="12">The sequence shown here is derived from an EMBL/GenBank/DDBJ whole genome shotgun (WGS) entry which is preliminary data.</text>
</comment>
<dbReference type="GO" id="GO:0004798">
    <property type="term" value="F:dTMP kinase activity"/>
    <property type="evidence" value="ECO:0007669"/>
    <property type="project" value="UniProtKB-EC"/>
</dbReference>
<evidence type="ECO:0000256" key="1">
    <source>
        <dbReference type="ARBA" id="ARBA00009776"/>
    </source>
</evidence>
<evidence type="ECO:0000256" key="9">
    <source>
        <dbReference type="ARBA" id="ARBA00048743"/>
    </source>
</evidence>
<feature type="domain" description="Thymidylate kinase-like" evidence="11">
    <location>
        <begin position="14"/>
        <end position="157"/>
    </location>
</feature>
<sequence length="211" mass="23068">MIVPNPARGLFIAFDGPGGAGKSTSLAAVQAHLESDRGVQVHATAEPTDTELGRLIRTGTDCYRGPALAHLVLADRHQHLDNEILPALAAGKIVLCDRWIASTLVLQALDGVEPGTLWKLNRHFPHPDLTVMVTARQAVRAKRLAERGTHSRFERDAELAVQEADLFAHTATFLRARRFNLYEVDTTDAAAEQVAAEVATCIKTLRKRQDP</sequence>
<evidence type="ECO:0000313" key="12">
    <source>
        <dbReference type="EMBL" id="MBS2548361.1"/>
    </source>
</evidence>